<organism evidence="3 4">
    <name type="scientific">Leptospira jelokensis</name>
    <dbReference type="NCBI Taxonomy" id="2484931"/>
    <lineage>
        <taxon>Bacteria</taxon>
        <taxon>Pseudomonadati</taxon>
        <taxon>Spirochaetota</taxon>
        <taxon>Spirochaetia</taxon>
        <taxon>Leptospirales</taxon>
        <taxon>Leptospiraceae</taxon>
        <taxon>Leptospira</taxon>
    </lineage>
</organism>
<dbReference type="InterPro" id="IPR000073">
    <property type="entry name" value="AB_hydrolase_1"/>
</dbReference>
<dbReference type="InterPro" id="IPR029058">
    <property type="entry name" value="AB_hydrolase_fold"/>
</dbReference>
<evidence type="ECO:0000313" key="3">
    <source>
        <dbReference type="EMBL" id="TGL72516.1"/>
    </source>
</evidence>
<feature type="domain" description="AB hydrolase-1" evidence="2">
    <location>
        <begin position="4"/>
        <end position="245"/>
    </location>
</feature>
<dbReference type="EMBL" id="RQGH01000011">
    <property type="protein sequence ID" value="TGL72516.1"/>
    <property type="molecule type" value="Genomic_DNA"/>
</dbReference>
<dbReference type="InterPro" id="IPR050266">
    <property type="entry name" value="AB_hydrolase_sf"/>
</dbReference>
<dbReference type="PANTHER" id="PTHR43798">
    <property type="entry name" value="MONOACYLGLYCEROL LIPASE"/>
    <property type="match status" value="1"/>
</dbReference>
<dbReference type="GO" id="GO:0016787">
    <property type="term" value="F:hydrolase activity"/>
    <property type="evidence" value="ECO:0007669"/>
    <property type="project" value="UniProtKB-KW"/>
</dbReference>
<evidence type="ECO:0000259" key="2">
    <source>
        <dbReference type="Pfam" id="PF00561"/>
    </source>
</evidence>
<evidence type="ECO:0000256" key="1">
    <source>
        <dbReference type="ARBA" id="ARBA00022801"/>
    </source>
</evidence>
<comment type="caution">
    <text evidence="3">The sequence shown here is derived from an EMBL/GenBank/DDBJ whole genome shotgun (WGS) entry which is preliminary data.</text>
</comment>
<dbReference type="Pfam" id="PF00561">
    <property type="entry name" value="Abhydrolase_1"/>
    <property type="match status" value="1"/>
</dbReference>
<gene>
    <name evidence="3" type="ORF">EHQ62_04880</name>
</gene>
<dbReference type="PANTHER" id="PTHR43798:SF31">
    <property type="entry name" value="AB HYDROLASE SUPERFAMILY PROTEIN YCLE"/>
    <property type="match status" value="1"/>
</dbReference>
<dbReference type="SUPFAM" id="SSF53474">
    <property type="entry name" value="alpha/beta-Hydrolases"/>
    <property type="match status" value="1"/>
</dbReference>
<dbReference type="Proteomes" id="UP000297567">
    <property type="component" value="Unassembled WGS sequence"/>
</dbReference>
<dbReference type="AlphaFoldDB" id="A0A4Z1A2B1"/>
<keyword evidence="1 3" id="KW-0378">Hydrolase</keyword>
<proteinExistence type="predicted"/>
<dbReference type="GO" id="GO:0016020">
    <property type="term" value="C:membrane"/>
    <property type="evidence" value="ECO:0007669"/>
    <property type="project" value="TreeGrafter"/>
</dbReference>
<evidence type="ECO:0000313" key="4">
    <source>
        <dbReference type="Proteomes" id="UP000297567"/>
    </source>
</evidence>
<protein>
    <submittedName>
        <fullName evidence="3">Alpha/beta hydrolase</fullName>
    </submittedName>
</protein>
<sequence>MGSALYYPRVIPEALSKKFKITIVDQRGFAKRLGTDVEKESSYDLDLLLSDFSFFQKQLEIPPCLVLGHSGHGYMALAYAKKYPELVKQLLLVATGPSHGAPLQERESYFETMASVERKEKHQRLQYKFQRQIQREPEGLEDFFNLYCVSQDALGFYNLSIDSTLLWEGVKTNKLAFDHLFGKLFVEIKVEDYLSAIKCPITIVLGKYDFQVAPHYTWDPILQSFPGVKKFVIEECGHLPFYERPKEFLFVIP</sequence>
<reference evidence="3" key="1">
    <citation type="journal article" date="2019" name="PLoS Negl. Trop. Dis.">
        <title>Revisiting the worldwide diversity of Leptospira species in the environment.</title>
        <authorList>
            <person name="Vincent A.T."/>
            <person name="Schiettekatte O."/>
            <person name="Bourhy P."/>
            <person name="Veyrier F.J."/>
            <person name="Picardeau M."/>
        </authorList>
    </citation>
    <scope>NUCLEOTIDE SEQUENCE [LARGE SCALE GENOMIC DNA]</scope>
    <source>
        <strain evidence="3">201702451</strain>
    </source>
</reference>
<keyword evidence="4" id="KW-1185">Reference proteome</keyword>
<name>A0A4Z1A2B1_9LEPT</name>
<dbReference type="Gene3D" id="3.40.50.1820">
    <property type="entry name" value="alpha/beta hydrolase"/>
    <property type="match status" value="1"/>
</dbReference>
<accession>A0A4Z1A2B1</accession>